<dbReference type="InterPro" id="IPR013525">
    <property type="entry name" value="ABC2_TM"/>
</dbReference>
<sequence>TLVFNGIFKLKWPGTESLGTMGFALHVFIGMLVFNFFAELTGKSPNLILSHSNLVTKVVFPLPILAISSVLAAAVNLLIMLFVLVIFTAWIHTINITILQLPFILLALMIFMLGLTLLFSALGVFFRDLKQINTLLTSLLMFLSPVFYPVTSIPEEFRSLYMSNPLAQFMEMTRTALVDGQWISLFDMSKIWLISLLTLVVGWWFFSKVKKGFADVL</sequence>
<evidence type="ECO:0000259" key="8">
    <source>
        <dbReference type="PROSITE" id="PS51012"/>
    </source>
</evidence>
<keyword evidence="6 7" id="KW-0472">Membrane</keyword>
<dbReference type="AlphaFoldDB" id="A0A3B0ZCE3"/>
<comment type="subcellular location">
    <subcellularLocation>
        <location evidence="1">Cell membrane</location>
        <topology evidence="1">Multi-pass membrane protein</topology>
    </subcellularLocation>
</comment>
<gene>
    <name evidence="9" type="ORF">MNBD_GAMMA18-2354</name>
</gene>
<name>A0A3B0ZCE3_9ZZZZ</name>
<feature type="transmembrane region" description="Helical" evidence="7">
    <location>
        <begin position="132"/>
        <end position="150"/>
    </location>
</feature>
<dbReference type="PROSITE" id="PS51012">
    <property type="entry name" value="ABC_TM2"/>
    <property type="match status" value="1"/>
</dbReference>
<feature type="transmembrane region" description="Helical" evidence="7">
    <location>
        <begin position="189"/>
        <end position="206"/>
    </location>
</feature>
<dbReference type="GO" id="GO:0005886">
    <property type="term" value="C:plasma membrane"/>
    <property type="evidence" value="ECO:0007669"/>
    <property type="project" value="UniProtKB-SubCell"/>
</dbReference>
<evidence type="ECO:0000256" key="4">
    <source>
        <dbReference type="ARBA" id="ARBA00022692"/>
    </source>
</evidence>
<evidence type="ECO:0000256" key="7">
    <source>
        <dbReference type="SAM" id="Phobius"/>
    </source>
</evidence>
<evidence type="ECO:0000256" key="6">
    <source>
        <dbReference type="ARBA" id="ARBA00023136"/>
    </source>
</evidence>
<keyword evidence="5 7" id="KW-1133">Transmembrane helix</keyword>
<keyword evidence="2" id="KW-0813">Transport</keyword>
<evidence type="ECO:0000256" key="2">
    <source>
        <dbReference type="ARBA" id="ARBA00022448"/>
    </source>
</evidence>
<dbReference type="Pfam" id="PF01061">
    <property type="entry name" value="ABC2_membrane"/>
    <property type="match status" value="1"/>
</dbReference>
<evidence type="ECO:0000256" key="3">
    <source>
        <dbReference type="ARBA" id="ARBA00022475"/>
    </source>
</evidence>
<dbReference type="PANTHER" id="PTHR30413">
    <property type="entry name" value="INNER MEMBRANE TRANSPORT PERMEASE"/>
    <property type="match status" value="1"/>
</dbReference>
<keyword evidence="4 7" id="KW-0812">Transmembrane</keyword>
<feature type="transmembrane region" description="Helical" evidence="7">
    <location>
        <begin position="58"/>
        <end position="91"/>
    </location>
</feature>
<feature type="transmembrane region" description="Helical" evidence="7">
    <location>
        <begin position="20"/>
        <end position="38"/>
    </location>
</feature>
<dbReference type="InterPro" id="IPR047817">
    <property type="entry name" value="ABC2_TM_bact-type"/>
</dbReference>
<feature type="domain" description="ABC transmembrane type-2" evidence="8">
    <location>
        <begin position="101"/>
        <end position="209"/>
    </location>
</feature>
<dbReference type="GO" id="GO:0140359">
    <property type="term" value="F:ABC-type transporter activity"/>
    <property type="evidence" value="ECO:0007669"/>
    <property type="project" value="InterPro"/>
</dbReference>
<organism evidence="9">
    <name type="scientific">hydrothermal vent metagenome</name>
    <dbReference type="NCBI Taxonomy" id="652676"/>
    <lineage>
        <taxon>unclassified sequences</taxon>
        <taxon>metagenomes</taxon>
        <taxon>ecological metagenomes</taxon>
    </lineage>
</organism>
<accession>A0A3B0ZCE3</accession>
<feature type="non-terminal residue" evidence="9">
    <location>
        <position position="1"/>
    </location>
</feature>
<protein>
    <submittedName>
        <fullName evidence="9">O-antigen export system permease protein RfbD</fullName>
    </submittedName>
</protein>
<proteinExistence type="predicted"/>
<dbReference type="PANTHER" id="PTHR30413:SF10">
    <property type="entry name" value="CAPSULE POLYSACCHARIDE EXPORT INNER-MEMBRANE PROTEIN CTRC"/>
    <property type="match status" value="1"/>
</dbReference>
<evidence type="ECO:0000313" key="9">
    <source>
        <dbReference type="EMBL" id="VAW85863.1"/>
    </source>
</evidence>
<feature type="transmembrane region" description="Helical" evidence="7">
    <location>
        <begin position="103"/>
        <end position="125"/>
    </location>
</feature>
<evidence type="ECO:0000256" key="5">
    <source>
        <dbReference type="ARBA" id="ARBA00022989"/>
    </source>
</evidence>
<dbReference type="EMBL" id="UOFP01000112">
    <property type="protein sequence ID" value="VAW85863.1"/>
    <property type="molecule type" value="Genomic_DNA"/>
</dbReference>
<evidence type="ECO:0000256" key="1">
    <source>
        <dbReference type="ARBA" id="ARBA00004651"/>
    </source>
</evidence>
<keyword evidence="3" id="KW-1003">Cell membrane</keyword>
<dbReference type="GO" id="GO:0015920">
    <property type="term" value="P:lipopolysaccharide transport"/>
    <property type="evidence" value="ECO:0007669"/>
    <property type="project" value="TreeGrafter"/>
</dbReference>
<reference evidence="9" key="1">
    <citation type="submission" date="2018-06" db="EMBL/GenBank/DDBJ databases">
        <authorList>
            <person name="Zhirakovskaya E."/>
        </authorList>
    </citation>
    <scope>NUCLEOTIDE SEQUENCE</scope>
</reference>